<reference evidence="6 7" key="1">
    <citation type="submission" date="2016-07" db="EMBL/GenBank/DDBJ databases">
        <title>Pervasive Adenine N6-methylation of Active Genes in Fungi.</title>
        <authorList>
            <consortium name="DOE Joint Genome Institute"/>
            <person name="Mondo S.J."/>
            <person name="Dannebaum R.O."/>
            <person name="Kuo R.C."/>
            <person name="Labutti K."/>
            <person name="Haridas S."/>
            <person name="Kuo A."/>
            <person name="Salamov A."/>
            <person name="Ahrendt S.R."/>
            <person name="Lipzen A."/>
            <person name="Sullivan W."/>
            <person name="Andreopoulos W.B."/>
            <person name="Clum A."/>
            <person name="Lindquist E."/>
            <person name="Daum C."/>
            <person name="Ramamoorthy G.K."/>
            <person name="Gryganskyi A."/>
            <person name="Culley D."/>
            <person name="Magnuson J.K."/>
            <person name="James T.Y."/>
            <person name="O'Malley M.A."/>
            <person name="Stajich J.E."/>
            <person name="Spatafora J.W."/>
            <person name="Visel A."/>
            <person name="Grigoriev I.V."/>
        </authorList>
    </citation>
    <scope>NUCLEOTIDE SEQUENCE [LARGE SCALE GENOMIC DNA]</scope>
    <source>
        <strain evidence="6 7">12-1054</strain>
    </source>
</reference>
<dbReference type="PIRSF" id="PIRSF006232">
    <property type="entry name" value="Pirin"/>
    <property type="match status" value="1"/>
</dbReference>
<feature type="binding site" evidence="2">
    <location>
        <position position="71"/>
    </location>
    <ligand>
        <name>Fe cation</name>
        <dbReference type="ChEBI" id="CHEBI:24875"/>
    </ligand>
</feature>
<dbReference type="InterPro" id="IPR041602">
    <property type="entry name" value="Quercetinase_C"/>
</dbReference>
<evidence type="ECO:0000256" key="2">
    <source>
        <dbReference type="PIRSR" id="PIRSR006232-1"/>
    </source>
</evidence>
<keyword evidence="7" id="KW-1185">Reference proteome</keyword>
<comment type="similarity">
    <text evidence="1 3">Belongs to the pirin family.</text>
</comment>
<dbReference type="GeneID" id="63788079"/>
<feature type="domain" description="Quercetin 2,3-dioxygenase C-terminal cupin" evidence="5">
    <location>
        <begin position="168"/>
        <end position="265"/>
    </location>
</feature>
<evidence type="ECO:0000259" key="5">
    <source>
        <dbReference type="Pfam" id="PF17954"/>
    </source>
</evidence>
<dbReference type="InterPro" id="IPR011051">
    <property type="entry name" value="RmlC_Cupin_sf"/>
</dbReference>
<dbReference type="Gene3D" id="2.60.120.10">
    <property type="entry name" value="Jelly Rolls"/>
    <property type="match status" value="2"/>
</dbReference>
<evidence type="ECO:0000259" key="4">
    <source>
        <dbReference type="Pfam" id="PF02678"/>
    </source>
</evidence>
<dbReference type="GO" id="GO:0046872">
    <property type="term" value="F:metal ion binding"/>
    <property type="evidence" value="ECO:0007669"/>
    <property type="project" value="UniProtKB-KW"/>
</dbReference>
<comment type="caution">
    <text evidence="6">The sequence shown here is derived from an EMBL/GenBank/DDBJ whole genome shotgun (WGS) entry which is preliminary data.</text>
</comment>
<comment type="cofactor">
    <cofactor evidence="2">
        <name>Fe cation</name>
        <dbReference type="ChEBI" id="CHEBI:24875"/>
    </cofactor>
    <text evidence="2">Binds 1 Fe cation per subunit.</text>
</comment>
<evidence type="ECO:0000256" key="3">
    <source>
        <dbReference type="RuleBase" id="RU003457"/>
    </source>
</evidence>
<feature type="binding site" evidence="2">
    <location>
        <position position="115"/>
    </location>
    <ligand>
        <name>Fe cation</name>
        <dbReference type="ChEBI" id="CHEBI:24875"/>
    </ligand>
</feature>
<dbReference type="OrthoDB" id="10261807at2759"/>
<dbReference type="STRING" id="56484.A0A1Y2F3S3"/>
<name>A0A1Y2F3S3_PROLT</name>
<keyword evidence="2" id="KW-0408">Iron</keyword>
<dbReference type="InterPro" id="IPR012093">
    <property type="entry name" value="Pirin"/>
</dbReference>
<gene>
    <name evidence="6" type="ORF">BCR37DRAFT_394506</name>
</gene>
<protein>
    <submittedName>
        <fullName evidence="6">RmlC-like cupin domain-containing protein</fullName>
    </submittedName>
</protein>
<dbReference type="AlphaFoldDB" id="A0A1Y2F3S3"/>
<dbReference type="Pfam" id="PF02678">
    <property type="entry name" value="Pirin"/>
    <property type="match status" value="1"/>
</dbReference>
<dbReference type="Proteomes" id="UP000193685">
    <property type="component" value="Unassembled WGS sequence"/>
</dbReference>
<dbReference type="RefSeq" id="XP_040723439.1">
    <property type="nucleotide sequence ID" value="XM_040871480.1"/>
</dbReference>
<dbReference type="PANTHER" id="PTHR43212">
    <property type="entry name" value="QUERCETIN 2,3-DIOXYGENASE"/>
    <property type="match status" value="1"/>
</dbReference>
<dbReference type="SUPFAM" id="SSF51182">
    <property type="entry name" value="RmlC-like cupins"/>
    <property type="match status" value="1"/>
</dbReference>
<feature type="binding site" evidence="2">
    <location>
        <position position="113"/>
    </location>
    <ligand>
        <name>Fe cation</name>
        <dbReference type="ChEBI" id="CHEBI:24875"/>
    </ligand>
</feature>
<evidence type="ECO:0000256" key="1">
    <source>
        <dbReference type="ARBA" id="ARBA00008416"/>
    </source>
</evidence>
<evidence type="ECO:0000313" key="6">
    <source>
        <dbReference type="EMBL" id="ORY78558.1"/>
    </source>
</evidence>
<feature type="binding site" evidence="2">
    <location>
        <position position="69"/>
    </location>
    <ligand>
        <name>Fe cation</name>
        <dbReference type="ChEBI" id="CHEBI:24875"/>
    </ligand>
</feature>
<keyword evidence="2" id="KW-0479">Metal-binding</keyword>
<dbReference type="CDD" id="cd02910">
    <property type="entry name" value="cupin_Yhhw_N"/>
    <property type="match status" value="1"/>
</dbReference>
<dbReference type="InterPro" id="IPR003829">
    <property type="entry name" value="Pirin_N_dom"/>
</dbReference>
<dbReference type="InterPro" id="IPR014710">
    <property type="entry name" value="RmlC-like_jellyroll"/>
</dbReference>
<accession>A0A1Y2F3S3</accession>
<evidence type="ECO:0000313" key="7">
    <source>
        <dbReference type="Proteomes" id="UP000193685"/>
    </source>
</evidence>
<feature type="domain" description="Pirin N-terminal" evidence="4">
    <location>
        <begin position="22"/>
        <end position="131"/>
    </location>
</feature>
<dbReference type="EMBL" id="MCFI01000017">
    <property type="protein sequence ID" value="ORY78558.1"/>
    <property type="molecule type" value="Genomic_DNA"/>
</dbReference>
<proteinExistence type="inferred from homology"/>
<sequence length="267" mass="29321">MTTSAAAAVSPLKLTLRKSLDRGIADHGWLKSAHTFSFANYYDPAHSQHGPLRVINEDFIEKGTGFGKHPHREFEIFTYVIDGVIQHDDSMGNSELVKRGEIQMTSAGTGIQHAEYNGSQDQEGHICQIWVKPNKAGLTPRYATGDFSDDTKRNVLKRVVASADAMQGGESDAVPIHANLSMYASLLEPGKTVSHVQKRTFGYIHHIMSSGFKTPKTGTSQLKVNGQVLNEGDGLYIDRKAGEGEALLEIESTGEQRAEFLLFDMDN</sequence>
<dbReference type="OMA" id="THHHREF"/>
<dbReference type="PANTHER" id="PTHR43212:SF3">
    <property type="entry name" value="QUERCETIN 2,3-DIOXYGENASE"/>
    <property type="match status" value="1"/>
</dbReference>
<organism evidence="6 7">
    <name type="scientific">Protomyces lactucae-debilis</name>
    <dbReference type="NCBI Taxonomy" id="2754530"/>
    <lineage>
        <taxon>Eukaryota</taxon>
        <taxon>Fungi</taxon>
        <taxon>Dikarya</taxon>
        <taxon>Ascomycota</taxon>
        <taxon>Taphrinomycotina</taxon>
        <taxon>Taphrinomycetes</taxon>
        <taxon>Taphrinales</taxon>
        <taxon>Protomycetaceae</taxon>
        <taxon>Protomyces</taxon>
    </lineage>
</organism>
<dbReference type="Pfam" id="PF17954">
    <property type="entry name" value="Pirin_C_2"/>
    <property type="match status" value="1"/>
</dbReference>